<dbReference type="GeneID" id="24864163"/>
<gene>
    <name evidence="1" type="ORF">MSMAP_1018</name>
</gene>
<evidence type="ECO:0000313" key="1">
    <source>
        <dbReference type="EMBL" id="AKB61003.1"/>
    </source>
</evidence>
<dbReference type="Proteomes" id="UP000033116">
    <property type="component" value="Chromosome"/>
</dbReference>
<sequence>MAILNPARRTCKKGVLTRLRSPLQAQIIWLKMPWNVPEERFSFGVRPCLQGYRCLLLITRNSNFLNEDNRNKYRI</sequence>
<organism evidence="1 2">
    <name type="scientific">Methanosarcina mazei SarPi</name>
    <dbReference type="NCBI Taxonomy" id="1434115"/>
    <lineage>
        <taxon>Archaea</taxon>
        <taxon>Methanobacteriati</taxon>
        <taxon>Methanobacteriota</taxon>
        <taxon>Stenosarchaea group</taxon>
        <taxon>Methanomicrobia</taxon>
        <taxon>Methanosarcinales</taxon>
        <taxon>Methanosarcinaceae</taxon>
        <taxon>Methanosarcina</taxon>
    </lineage>
</organism>
<protein>
    <submittedName>
        <fullName evidence="1">Uncharacterized protein</fullName>
    </submittedName>
</protein>
<dbReference type="PATRIC" id="fig|1434115.4.peg.1267"/>
<dbReference type="RefSeq" id="WP_011032183.1">
    <property type="nucleotide sequence ID" value="NZ_CP009511.1"/>
</dbReference>
<dbReference type="EMBL" id="CP009511">
    <property type="protein sequence ID" value="AKB61003.1"/>
    <property type="molecule type" value="Genomic_DNA"/>
</dbReference>
<reference evidence="1 2" key="1">
    <citation type="submission" date="2014-07" db="EMBL/GenBank/DDBJ databases">
        <title>Methanogenic archaea and the global carbon cycle.</title>
        <authorList>
            <person name="Henriksen J.R."/>
            <person name="Luke J."/>
            <person name="Reinhart S."/>
            <person name="Benedict M.N."/>
            <person name="Youngblut N.D."/>
            <person name="Metcalf M.E."/>
            <person name="Whitaker R.J."/>
            <person name="Metcalf W.W."/>
        </authorList>
    </citation>
    <scope>NUCLEOTIDE SEQUENCE [LARGE SCALE GENOMIC DNA]</scope>
    <source>
        <strain evidence="1 2">SarPi</strain>
    </source>
</reference>
<dbReference type="AlphaFoldDB" id="A0A0E3R776"/>
<evidence type="ECO:0000313" key="2">
    <source>
        <dbReference type="Proteomes" id="UP000033116"/>
    </source>
</evidence>
<accession>A0A0E3R776</accession>
<name>A0A0E3R776_METMZ</name>
<dbReference type="HOGENOM" id="CLU_2662375_0_0_2"/>
<proteinExistence type="predicted"/>